<sequence>MVNVSADTPEQTEARLRQVIARCDFVVRDGLWLFTESPEPPRLTREALAVVRDEQVWSSLVPAGEDSPGAGRFGVFSFHFPPDMDNSGFVGWLATLLKRELGTGVFVVCGSNTARGGVFDHWGCPADVLPLAVKIVEGLRS</sequence>
<dbReference type="AlphaFoldDB" id="A0A8J3Y108"/>
<dbReference type="Pfam" id="PF19696">
    <property type="entry name" value="DUF6196"/>
    <property type="match status" value="1"/>
</dbReference>
<reference evidence="1" key="1">
    <citation type="submission" date="2021-01" db="EMBL/GenBank/DDBJ databases">
        <title>Whole genome shotgun sequence of Planotetraspora thailandica NBRC 104271.</title>
        <authorList>
            <person name="Komaki H."/>
            <person name="Tamura T."/>
        </authorList>
    </citation>
    <scope>NUCLEOTIDE SEQUENCE</scope>
    <source>
        <strain evidence="1">NBRC 104271</strain>
    </source>
</reference>
<keyword evidence="2" id="KW-1185">Reference proteome</keyword>
<comment type="caution">
    <text evidence="1">The sequence shown here is derived from an EMBL/GenBank/DDBJ whole genome shotgun (WGS) entry which is preliminary data.</text>
</comment>
<gene>
    <name evidence="1" type="ORF">Pth03_71710</name>
</gene>
<dbReference type="Proteomes" id="UP000605992">
    <property type="component" value="Unassembled WGS sequence"/>
</dbReference>
<proteinExistence type="predicted"/>
<accession>A0A8J3Y108</accession>
<evidence type="ECO:0000313" key="2">
    <source>
        <dbReference type="Proteomes" id="UP000605992"/>
    </source>
</evidence>
<evidence type="ECO:0000313" key="1">
    <source>
        <dbReference type="EMBL" id="GII58782.1"/>
    </source>
</evidence>
<dbReference type="EMBL" id="BOOR01000071">
    <property type="protein sequence ID" value="GII58782.1"/>
    <property type="molecule type" value="Genomic_DNA"/>
</dbReference>
<organism evidence="1 2">
    <name type="scientific">Planotetraspora thailandica</name>
    <dbReference type="NCBI Taxonomy" id="487172"/>
    <lineage>
        <taxon>Bacteria</taxon>
        <taxon>Bacillati</taxon>
        <taxon>Actinomycetota</taxon>
        <taxon>Actinomycetes</taxon>
        <taxon>Streptosporangiales</taxon>
        <taxon>Streptosporangiaceae</taxon>
        <taxon>Planotetraspora</taxon>
    </lineage>
</organism>
<dbReference type="RefSeq" id="WP_203948872.1">
    <property type="nucleotide sequence ID" value="NZ_BOOR01000071.1"/>
</dbReference>
<name>A0A8J3Y108_9ACTN</name>
<dbReference type="InterPro" id="IPR045674">
    <property type="entry name" value="DUF6196"/>
</dbReference>
<protein>
    <submittedName>
        <fullName evidence="1">Uncharacterized protein</fullName>
    </submittedName>
</protein>